<organism evidence="2 3">
    <name type="scientific">Rubinisphaera brasiliensis (strain ATCC 49424 / DSM 5305 / JCM 21570 / IAM 15109 / NBRC 103401 / IFAM 1448)</name>
    <name type="common">Planctomyces brasiliensis</name>
    <dbReference type="NCBI Taxonomy" id="756272"/>
    <lineage>
        <taxon>Bacteria</taxon>
        <taxon>Pseudomonadati</taxon>
        <taxon>Planctomycetota</taxon>
        <taxon>Planctomycetia</taxon>
        <taxon>Planctomycetales</taxon>
        <taxon>Planctomycetaceae</taxon>
        <taxon>Rubinisphaera</taxon>
    </lineage>
</organism>
<dbReference type="STRING" id="756272.Plabr_1080"/>
<keyword evidence="1" id="KW-0472">Membrane</keyword>
<evidence type="ECO:0000256" key="1">
    <source>
        <dbReference type="SAM" id="Phobius"/>
    </source>
</evidence>
<feature type="transmembrane region" description="Helical" evidence="1">
    <location>
        <begin position="43"/>
        <end position="60"/>
    </location>
</feature>
<gene>
    <name evidence="2" type="ordered locus">Plabr_1080</name>
</gene>
<keyword evidence="3" id="KW-1185">Reference proteome</keyword>
<sequence length="62" mass="6866">MILPNRDYPSEYATAQAPTHVRRVSLGREQQTGIKKWVVEHPGLSIAAAVAIGLSLGWIVRR</sequence>
<dbReference type="EMBL" id="CP002546">
    <property type="protein sequence ID" value="ADY58698.1"/>
    <property type="molecule type" value="Genomic_DNA"/>
</dbReference>
<reference evidence="3" key="1">
    <citation type="submission" date="2011-02" db="EMBL/GenBank/DDBJ databases">
        <title>The complete genome of Planctomyces brasiliensis DSM 5305.</title>
        <authorList>
            <person name="Lucas S."/>
            <person name="Copeland A."/>
            <person name="Lapidus A."/>
            <person name="Bruce D."/>
            <person name="Goodwin L."/>
            <person name="Pitluck S."/>
            <person name="Kyrpides N."/>
            <person name="Mavromatis K."/>
            <person name="Pagani I."/>
            <person name="Ivanova N."/>
            <person name="Ovchinnikova G."/>
            <person name="Lu M."/>
            <person name="Detter J.C."/>
            <person name="Han C."/>
            <person name="Land M."/>
            <person name="Hauser L."/>
            <person name="Markowitz V."/>
            <person name="Cheng J.-F."/>
            <person name="Hugenholtz P."/>
            <person name="Woyke T."/>
            <person name="Wu D."/>
            <person name="Tindall B."/>
            <person name="Pomrenke H.G."/>
            <person name="Brambilla E."/>
            <person name="Klenk H.-P."/>
            <person name="Eisen J.A."/>
        </authorList>
    </citation>
    <scope>NUCLEOTIDE SEQUENCE [LARGE SCALE GENOMIC DNA]</scope>
    <source>
        <strain evidence="3">ATCC 49424 / DSM 5305 / JCM 21570 / IAM 15109 / NBRC 103401 / IFAM 1448</strain>
    </source>
</reference>
<evidence type="ECO:0000313" key="3">
    <source>
        <dbReference type="Proteomes" id="UP000006860"/>
    </source>
</evidence>
<dbReference type="HOGENOM" id="CLU_2901467_0_0_0"/>
<accession>F0SKM8</accession>
<protein>
    <submittedName>
        <fullName evidence="2">Naringenin-chalcone synthase</fullName>
    </submittedName>
</protein>
<name>F0SKM8_RUBBR</name>
<evidence type="ECO:0000313" key="2">
    <source>
        <dbReference type="EMBL" id="ADY58698.1"/>
    </source>
</evidence>
<dbReference type="KEGG" id="pbs:Plabr_1080"/>
<dbReference type="AlphaFoldDB" id="F0SKM8"/>
<dbReference type="Proteomes" id="UP000006860">
    <property type="component" value="Chromosome"/>
</dbReference>
<keyword evidence="1" id="KW-1133">Transmembrane helix</keyword>
<keyword evidence="1" id="KW-0812">Transmembrane</keyword>
<proteinExistence type="predicted"/>